<accession>A0ABN0JCR3</accession>
<organism evidence="8 9">
    <name type="scientific">Acinetobacter proteolyticus</name>
    <dbReference type="NCBI Taxonomy" id="1776741"/>
    <lineage>
        <taxon>Bacteria</taxon>
        <taxon>Pseudomonadati</taxon>
        <taxon>Pseudomonadota</taxon>
        <taxon>Gammaproteobacteria</taxon>
        <taxon>Moraxellales</taxon>
        <taxon>Moraxellaceae</taxon>
        <taxon>Acinetobacter</taxon>
    </lineage>
</organism>
<evidence type="ECO:0000256" key="6">
    <source>
        <dbReference type="ARBA" id="ARBA00023136"/>
    </source>
</evidence>
<keyword evidence="9" id="KW-1185">Reference proteome</keyword>
<dbReference type="EMBL" id="APOI01000019">
    <property type="protein sequence ID" value="ENU22948.1"/>
    <property type="molecule type" value="Genomic_DNA"/>
</dbReference>
<dbReference type="InterPro" id="IPR051906">
    <property type="entry name" value="TolC-like"/>
</dbReference>
<keyword evidence="6" id="KW-0472">Membrane</keyword>
<evidence type="ECO:0000256" key="2">
    <source>
        <dbReference type="ARBA" id="ARBA00007613"/>
    </source>
</evidence>
<comment type="similarity">
    <text evidence="2">Belongs to the outer membrane factor (OMF) (TC 1.B.17) family.</text>
</comment>
<evidence type="ECO:0000256" key="7">
    <source>
        <dbReference type="ARBA" id="ARBA00023237"/>
    </source>
</evidence>
<evidence type="ECO:0000256" key="1">
    <source>
        <dbReference type="ARBA" id="ARBA00004442"/>
    </source>
</evidence>
<sequence length="460" mass="53198">MQKLQKHTIHYIMNKNRHLYTQKVLFAIATILVTQRACADNLFTLFQKAKLYSPHLPLAEAQKEIAKQKLNQARASKEAKINFSAQEKMGQNKRPGQNEIDYRVRNYAIQFSIPVYNKIQDETISTAKIGEEISLEQFQVSYNELLQNIVDQYFKILSLKSKLELIQQQKVLVLEQKQMAIANFNQGMVSITDLKEAEAKFSTLQSQEQSINFEIYKELSILAEFIGTDDVTFTKNKIPVETLPPLSYGDQSLYNQFLLTNNHQIRISELNLKVSQNEIKQSKAEKYPVINFSAKMSRNFDSQDSAFTNKQNGLDYLYGLELNIPMYNSENYFKIKEQKASLEKNKNELLLTTQKQKAQMLDNFYSSLAAIAKTKGMQDAESSSQKAWIANKRAYEVGMRVNAEVLEAQAKYFEARQERVSAWYEAWQNYLKLKITTGTLIEQEIFDLDQIFHSPLTLQN</sequence>
<dbReference type="PANTHER" id="PTHR30026">
    <property type="entry name" value="OUTER MEMBRANE PROTEIN TOLC"/>
    <property type="match status" value="1"/>
</dbReference>
<dbReference type="SUPFAM" id="SSF56954">
    <property type="entry name" value="Outer membrane efflux proteins (OEP)"/>
    <property type="match status" value="1"/>
</dbReference>
<evidence type="ECO:0000256" key="3">
    <source>
        <dbReference type="ARBA" id="ARBA00022448"/>
    </source>
</evidence>
<dbReference type="PANTHER" id="PTHR30026:SF20">
    <property type="entry name" value="OUTER MEMBRANE PROTEIN TOLC"/>
    <property type="match status" value="1"/>
</dbReference>
<evidence type="ECO:0000313" key="9">
    <source>
        <dbReference type="Proteomes" id="UP000013034"/>
    </source>
</evidence>
<dbReference type="RefSeq" id="WP_004655070.1">
    <property type="nucleotide sequence ID" value="NZ_KB849179.1"/>
</dbReference>
<proteinExistence type="inferred from homology"/>
<keyword evidence="7" id="KW-0998">Cell outer membrane</keyword>
<comment type="subcellular location">
    <subcellularLocation>
        <location evidence="1">Cell outer membrane</location>
    </subcellularLocation>
</comment>
<evidence type="ECO:0000313" key="8">
    <source>
        <dbReference type="EMBL" id="ENU22948.1"/>
    </source>
</evidence>
<keyword evidence="5" id="KW-0812">Transmembrane</keyword>
<dbReference type="InterPro" id="IPR003423">
    <property type="entry name" value="OMP_efflux"/>
</dbReference>
<protein>
    <submittedName>
        <fullName evidence="8">Uncharacterized protein</fullName>
    </submittedName>
</protein>
<keyword evidence="3" id="KW-0813">Transport</keyword>
<keyword evidence="4" id="KW-1134">Transmembrane beta strand</keyword>
<reference evidence="8 9" key="1">
    <citation type="submission" date="2013-02" db="EMBL/GenBank/DDBJ databases">
        <title>The Genome Sequence of Acinetobacter sp. NIPH 809.</title>
        <authorList>
            <consortium name="The Broad Institute Genome Sequencing Platform"/>
            <consortium name="The Broad Institute Genome Sequencing Center for Infectious Disease"/>
            <person name="Cerqueira G."/>
            <person name="Feldgarden M."/>
            <person name="Courvalin P."/>
            <person name="Perichon B."/>
            <person name="Grillot-Courvalin C."/>
            <person name="Clermont D."/>
            <person name="Rocha E."/>
            <person name="Yoon E.-J."/>
            <person name="Nemec A."/>
            <person name="Walker B."/>
            <person name="Young S.K."/>
            <person name="Zeng Q."/>
            <person name="Gargeya S."/>
            <person name="Fitzgerald M."/>
            <person name="Haas B."/>
            <person name="Abouelleil A."/>
            <person name="Alvarado L."/>
            <person name="Arachchi H.M."/>
            <person name="Berlin A.M."/>
            <person name="Chapman S.B."/>
            <person name="Dewar J."/>
            <person name="Goldberg J."/>
            <person name="Griggs A."/>
            <person name="Gujja S."/>
            <person name="Hansen M."/>
            <person name="Howarth C."/>
            <person name="Imamovic A."/>
            <person name="Larimer J."/>
            <person name="McCowan C."/>
            <person name="Murphy C."/>
            <person name="Neiman D."/>
            <person name="Pearson M."/>
            <person name="Priest M."/>
            <person name="Roberts A."/>
            <person name="Saif S."/>
            <person name="Shea T."/>
            <person name="Sisk P."/>
            <person name="Sykes S."/>
            <person name="Wortman J."/>
            <person name="Nusbaum C."/>
            <person name="Birren B."/>
        </authorList>
    </citation>
    <scope>NUCLEOTIDE SEQUENCE [LARGE SCALE GENOMIC DNA]</scope>
    <source>
        <strain evidence="8 9">NIPH 809</strain>
    </source>
</reference>
<dbReference type="Proteomes" id="UP000013034">
    <property type="component" value="Unassembled WGS sequence"/>
</dbReference>
<dbReference type="Gene3D" id="1.20.1600.10">
    <property type="entry name" value="Outer membrane efflux proteins (OEP)"/>
    <property type="match status" value="1"/>
</dbReference>
<comment type="caution">
    <text evidence="8">The sequence shown here is derived from an EMBL/GenBank/DDBJ whole genome shotgun (WGS) entry which is preliminary data.</text>
</comment>
<name>A0ABN0JCR3_9GAMM</name>
<gene>
    <name evidence="8" type="ORF">F993_02405</name>
</gene>
<evidence type="ECO:0000256" key="5">
    <source>
        <dbReference type="ARBA" id="ARBA00022692"/>
    </source>
</evidence>
<dbReference type="Pfam" id="PF02321">
    <property type="entry name" value="OEP"/>
    <property type="match status" value="2"/>
</dbReference>
<evidence type="ECO:0000256" key="4">
    <source>
        <dbReference type="ARBA" id="ARBA00022452"/>
    </source>
</evidence>